<dbReference type="InterPro" id="IPR015424">
    <property type="entry name" value="PyrdxlP-dep_Trfase"/>
</dbReference>
<dbReference type="RefSeq" id="WP_380007513.1">
    <property type="nucleotide sequence ID" value="NZ_JADIKI010000022.1"/>
</dbReference>
<dbReference type="Proteomes" id="UP001620409">
    <property type="component" value="Unassembled WGS sequence"/>
</dbReference>
<dbReference type="InterPro" id="IPR015421">
    <property type="entry name" value="PyrdxlP-dep_Trfase_major"/>
</dbReference>
<dbReference type="InterPro" id="IPR000653">
    <property type="entry name" value="DegT/StrS_aminotransferase"/>
</dbReference>
<dbReference type="EMBL" id="JADIKI010000022">
    <property type="protein sequence ID" value="MFK2853939.1"/>
    <property type="molecule type" value="Genomic_DNA"/>
</dbReference>
<evidence type="ECO:0000256" key="3">
    <source>
        <dbReference type="RuleBase" id="RU004508"/>
    </source>
</evidence>
<proteinExistence type="inferred from homology"/>
<reference evidence="4 5" key="1">
    <citation type="submission" date="2020-10" db="EMBL/GenBank/DDBJ databases">
        <title>Phylogeny of dyella-like bacteria.</title>
        <authorList>
            <person name="Fu J."/>
        </authorList>
    </citation>
    <scope>NUCLEOTIDE SEQUENCE [LARGE SCALE GENOMIC DNA]</scope>
    <source>
        <strain evidence="4 5">DHG40</strain>
    </source>
</reference>
<organism evidence="4 5">
    <name type="scientific">Dyella humi</name>
    <dbReference type="NCBI Taxonomy" id="1770547"/>
    <lineage>
        <taxon>Bacteria</taxon>
        <taxon>Pseudomonadati</taxon>
        <taxon>Pseudomonadota</taxon>
        <taxon>Gammaproteobacteria</taxon>
        <taxon>Lysobacterales</taxon>
        <taxon>Rhodanobacteraceae</taxon>
        <taxon>Dyella</taxon>
    </lineage>
</organism>
<sequence length="391" mass="42549">MISVAFRNTHDVVEEIWSPADLDQLRPEPDSVTRFRERFADMGGLTGEVVFAASGRQALRQLLARLPRRPERRDVLLSAFNCPVVPDAVRAAGYRPVFYDFSSVRGNVDWDQVATDIGGSVAAVIVSHFFGAPADAEALRERTQKAGVFVIEDCAHAFDASIRGAPVGSLWDAAVFSFNYGKPISLCGGAALVLNAAALRGISMPCREADESVERDETAAYLKALSAGRRAIAPVVAPLDLVRRILRRMRIMTPLTPPLASGFGPLRAALGLASLSRWREVRAVRNANADLVASCGIPLWHVTTGAQPSWLRLRATLRDESVLREASTRLRSRGFRAGNINWPKIDPDCGPAPWARQAARCGIDVPIHQNMSADEIAFIIEVLAPLVEPVT</sequence>
<evidence type="ECO:0000313" key="4">
    <source>
        <dbReference type="EMBL" id="MFK2853939.1"/>
    </source>
</evidence>
<dbReference type="Gene3D" id="3.40.640.10">
    <property type="entry name" value="Type I PLP-dependent aspartate aminotransferase-like (Major domain)"/>
    <property type="match status" value="1"/>
</dbReference>
<dbReference type="Gene3D" id="3.90.1150.10">
    <property type="entry name" value="Aspartate Aminotransferase, domain 1"/>
    <property type="match status" value="1"/>
</dbReference>
<evidence type="ECO:0000256" key="2">
    <source>
        <dbReference type="ARBA" id="ARBA00037999"/>
    </source>
</evidence>
<evidence type="ECO:0000313" key="5">
    <source>
        <dbReference type="Proteomes" id="UP001620409"/>
    </source>
</evidence>
<dbReference type="GO" id="GO:0008483">
    <property type="term" value="F:transaminase activity"/>
    <property type="evidence" value="ECO:0007669"/>
    <property type="project" value="UniProtKB-KW"/>
</dbReference>
<evidence type="ECO:0000256" key="1">
    <source>
        <dbReference type="ARBA" id="ARBA00022898"/>
    </source>
</evidence>
<dbReference type="PANTHER" id="PTHR30244:SF34">
    <property type="entry name" value="DTDP-4-AMINO-4,6-DIDEOXYGALACTOSE TRANSAMINASE"/>
    <property type="match status" value="1"/>
</dbReference>
<keyword evidence="4" id="KW-0032">Aminotransferase</keyword>
<name>A0ABW8IFI2_9GAMM</name>
<keyword evidence="5" id="KW-1185">Reference proteome</keyword>
<accession>A0ABW8IFI2</accession>
<keyword evidence="4" id="KW-0808">Transferase</keyword>
<dbReference type="InterPro" id="IPR015422">
    <property type="entry name" value="PyrdxlP-dep_Trfase_small"/>
</dbReference>
<gene>
    <name evidence="4" type="ORF">ISP18_05000</name>
</gene>
<dbReference type="PANTHER" id="PTHR30244">
    <property type="entry name" value="TRANSAMINASE"/>
    <property type="match status" value="1"/>
</dbReference>
<keyword evidence="1 3" id="KW-0663">Pyridoxal phosphate</keyword>
<comment type="similarity">
    <text evidence="2 3">Belongs to the DegT/DnrJ/EryC1 family.</text>
</comment>
<protein>
    <submittedName>
        <fullName evidence="4">DegT/DnrJ/EryC1/StrS family aminotransferase</fullName>
    </submittedName>
</protein>
<dbReference type="SUPFAM" id="SSF53383">
    <property type="entry name" value="PLP-dependent transferases"/>
    <property type="match status" value="1"/>
</dbReference>
<dbReference type="Pfam" id="PF01041">
    <property type="entry name" value="DegT_DnrJ_EryC1"/>
    <property type="match status" value="1"/>
</dbReference>
<comment type="caution">
    <text evidence="4">The sequence shown here is derived from an EMBL/GenBank/DDBJ whole genome shotgun (WGS) entry which is preliminary data.</text>
</comment>